<proteinExistence type="predicted"/>
<evidence type="ECO:0000313" key="2">
    <source>
        <dbReference type="EMBL" id="MFC5194551.1"/>
    </source>
</evidence>
<evidence type="ECO:0000313" key="3">
    <source>
        <dbReference type="Proteomes" id="UP001596162"/>
    </source>
</evidence>
<reference evidence="3" key="1">
    <citation type="journal article" date="2019" name="Int. J. Syst. Evol. Microbiol.">
        <title>The Global Catalogue of Microorganisms (GCM) 10K type strain sequencing project: providing services to taxonomists for standard genome sequencing and annotation.</title>
        <authorList>
            <consortium name="The Broad Institute Genomics Platform"/>
            <consortium name="The Broad Institute Genome Sequencing Center for Infectious Disease"/>
            <person name="Wu L."/>
            <person name="Ma J."/>
        </authorList>
    </citation>
    <scope>NUCLEOTIDE SEQUENCE [LARGE SCALE GENOMIC DNA]</scope>
    <source>
        <strain evidence="3">JCM 17978</strain>
    </source>
</reference>
<name>A0ABW0C470_9FLAO</name>
<accession>A0ABW0C470</accession>
<dbReference type="Proteomes" id="UP001596162">
    <property type="component" value="Unassembled WGS sequence"/>
</dbReference>
<gene>
    <name evidence="2" type="ORF">ACFPH8_04335</name>
</gene>
<feature type="domain" description="DUF6705" evidence="1">
    <location>
        <begin position="1"/>
        <end position="94"/>
    </location>
</feature>
<dbReference type="Pfam" id="PF20448">
    <property type="entry name" value="DUF6705"/>
    <property type="match status" value="1"/>
</dbReference>
<dbReference type="EMBL" id="JBHSLA010000001">
    <property type="protein sequence ID" value="MFC5194551.1"/>
    <property type="molecule type" value="Genomic_DNA"/>
</dbReference>
<evidence type="ECO:0000259" key="1">
    <source>
        <dbReference type="Pfam" id="PF20448"/>
    </source>
</evidence>
<organism evidence="2 3">
    <name type="scientific">Bizionia hallyeonensis</name>
    <dbReference type="NCBI Taxonomy" id="1123757"/>
    <lineage>
        <taxon>Bacteria</taxon>
        <taxon>Pseudomonadati</taxon>
        <taxon>Bacteroidota</taxon>
        <taxon>Flavobacteriia</taxon>
        <taxon>Flavobacteriales</taxon>
        <taxon>Flavobacteriaceae</taxon>
        <taxon>Bizionia</taxon>
    </lineage>
</organism>
<keyword evidence="3" id="KW-1185">Reference proteome</keyword>
<comment type="caution">
    <text evidence="2">The sequence shown here is derived from an EMBL/GenBank/DDBJ whole genome shotgun (WGS) entry which is preliminary data.</text>
</comment>
<dbReference type="RefSeq" id="WP_376858760.1">
    <property type="nucleotide sequence ID" value="NZ_JBHSLA010000001.1"/>
</dbReference>
<dbReference type="PROSITE" id="PS51257">
    <property type="entry name" value="PROKAR_LIPOPROTEIN"/>
    <property type="match status" value="1"/>
</dbReference>
<sequence>MKSPIYLVIVFILTTISCKAQIIPVEQVVNNFENVEEGVTTYIKDVNHVLDDYVGTWTGNTNNKEYTFIITEKTIVFDEQYNIDIDVLVMKYLILDASNFNVIEDTRSLPDENAPCQGVVFRQFSGSGLSYEFYYSGEDYFCGQNGEVYVTLKNNNTQLFLSLGSNHEKYSQCQTGWANQVLPENGILLTKQ</sequence>
<dbReference type="InterPro" id="IPR046551">
    <property type="entry name" value="DUF6705"/>
</dbReference>
<protein>
    <submittedName>
        <fullName evidence="2">DUF6705 family protein</fullName>
    </submittedName>
</protein>